<dbReference type="GO" id="GO:0006689">
    <property type="term" value="P:ganglioside catabolic process"/>
    <property type="evidence" value="ECO:0007669"/>
    <property type="project" value="InterPro"/>
</dbReference>
<proteinExistence type="predicted"/>
<dbReference type="SMART" id="SM00737">
    <property type="entry name" value="ML"/>
    <property type="match status" value="1"/>
</dbReference>
<dbReference type="SUPFAM" id="SSF63707">
    <property type="entry name" value="Ganglioside M2 (gm2) activator"/>
    <property type="match status" value="1"/>
</dbReference>
<name>A0A8W8L0A6_MAGGI</name>
<protein>
    <recommendedName>
        <fullName evidence="3">MD-2-related lipid-recognition domain-containing protein</fullName>
    </recommendedName>
</protein>
<evidence type="ECO:0000313" key="5">
    <source>
        <dbReference type="Proteomes" id="UP000005408"/>
    </source>
</evidence>
<dbReference type="InterPro" id="IPR003172">
    <property type="entry name" value="ML_dom"/>
</dbReference>
<evidence type="ECO:0000259" key="3">
    <source>
        <dbReference type="SMART" id="SM00737"/>
    </source>
</evidence>
<dbReference type="PANTHER" id="PTHR17357:SF0">
    <property type="entry name" value="GANGLIOSIDE GM2 ACTIVATOR"/>
    <property type="match status" value="1"/>
</dbReference>
<reference evidence="4" key="1">
    <citation type="submission" date="2022-08" db="UniProtKB">
        <authorList>
            <consortium name="EnsemblMetazoa"/>
        </authorList>
    </citation>
    <scope>IDENTIFICATION</scope>
    <source>
        <strain evidence="4">05x7-T-G4-1.051#20</strain>
    </source>
</reference>
<dbReference type="GO" id="GO:0008047">
    <property type="term" value="F:enzyme activator activity"/>
    <property type="evidence" value="ECO:0007669"/>
    <property type="project" value="InterPro"/>
</dbReference>
<accession>A0A8W8L0A6</accession>
<dbReference type="GO" id="GO:0009898">
    <property type="term" value="C:cytoplasmic side of plasma membrane"/>
    <property type="evidence" value="ECO:0007669"/>
    <property type="project" value="TreeGrafter"/>
</dbReference>
<dbReference type="InterPro" id="IPR028996">
    <property type="entry name" value="GM2-AP"/>
</dbReference>
<keyword evidence="1 2" id="KW-0732">Signal</keyword>
<dbReference type="AlphaFoldDB" id="A0A8W8L0A6"/>
<sequence length="212" mass="23120">MVGKIFFVLASLSVALAEITQLQMTDCGSSSDVRISRVAITPMPIQIPGDLHISVDGSLMRAIGSSKMMLSIKRKTFLGLEVPIPCIAHVGSCTYDNLCTTVNQMITENWAGIMAGMGKQINTMLSGVGVNASQCPQPARDLHINDFTLQLPSMPSILSFFAAGDYHINIKVNENSDGRQLVCMDLQLSVTEHKEPSGSGWLFGRRKRRSLY</sequence>
<feature type="chain" id="PRO_5042431481" description="MD-2-related lipid-recognition domain-containing protein" evidence="2">
    <location>
        <begin position="18"/>
        <end position="212"/>
    </location>
</feature>
<organism evidence="4 5">
    <name type="scientific">Magallana gigas</name>
    <name type="common">Pacific oyster</name>
    <name type="synonym">Crassostrea gigas</name>
    <dbReference type="NCBI Taxonomy" id="29159"/>
    <lineage>
        <taxon>Eukaryota</taxon>
        <taxon>Metazoa</taxon>
        <taxon>Spiralia</taxon>
        <taxon>Lophotrochozoa</taxon>
        <taxon>Mollusca</taxon>
        <taxon>Bivalvia</taxon>
        <taxon>Autobranchia</taxon>
        <taxon>Pteriomorphia</taxon>
        <taxon>Ostreida</taxon>
        <taxon>Ostreoidea</taxon>
        <taxon>Ostreidae</taxon>
        <taxon>Magallana</taxon>
    </lineage>
</organism>
<dbReference type="EnsemblMetazoa" id="G25742.4">
    <property type="protein sequence ID" value="G25742.4:cds"/>
    <property type="gene ID" value="G25742"/>
</dbReference>
<feature type="domain" description="MD-2-related lipid-recognition" evidence="3">
    <location>
        <begin position="24"/>
        <end position="188"/>
    </location>
</feature>
<dbReference type="GO" id="GO:0005319">
    <property type="term" value="F:lipid transporter activity"/>
    <property type="evidence" value="ECO:0007669"/>
    <property type="project" value="TreeGrafter"/>
</dbReference>
<dbReference type="Gene3D" id="2.70.220.10">
    <property type="entry name" value="Ganglioside GM2 activator"/>
    <property type="match status" value="1"/>
</dbReference>
<keyword evidence="5" id="KW-1185">Reference proteome</keyword>
<dbReference type="PANTHER" id="PTHR17357">
    <property type="entry name" value="GM2 GANGLIOSIDE ACTIVATOR PROTEIN"/>
    <property type="match status" value="1"/>
</dbReference>
<feature type="signal peptide" evidence="2">
    <location>
        <begin position="1"/>
        <end position="17"/>
    </location>
</feature>
<dbReference type="EnsemblMetazoa" id="G25742.5">
    <property type="protein sequence ID" value="G25742.5:cds"/>
    <property type="gene ID" value="G25742"/>
</dbReference>
<dbReference type="Pfam" id="PF02221">
    <property type="entry name" value="E1_DerP2_DerF2"/>
    <property type="match status" value="1"/>
</dbReference>
<evidence type="ECO:0000313" key="4">
    <source>
        <dbReference type="EnsemblMetazoa" id="G25742.4:cds"/>
    </source>
</evidence>
<dbReference type="EnsemblMetazoa" id="G25742.2">
    <property type="protein sequence ID" value="G25742.2:cds"/>
    <property type="gene ID" value="G25742"/>
</dbReference>
<dbReference type="Proteomes" id="UP000005408">
    <property type="component" value="Unassembled WGS sequence"/>
</dbReference>
<dbReference type="EnsemblMetazoa" id="G25742.3">
    <property type="protein sequence ID" value="G25742.3:cds"/>
    <property type="gene ID" value="G25742"/>
</dbReference>
<evidence type="ECO:0000256" key="2">
    <source>
        <dbReference type="SAM" id="SignalP"/>
    </source>
</evidence>
<evidence type="ECO:0000256" key="1">
    <source>
        <dbReference type="ARBA" id="ARBA00022729"/>
    </source>
</evidence>
<dbReference type="EnsemblMetazoa" id="G25742.1">
    <property type="protein sequence ID" value="G25742.1:cds"/>
    <property type="gene ID" value="G25742"/>
</dbReference>
<dbReference type="InterPro" id="IPR036846">
    <property type="entry name" value="GM2-AP_sf"/>
</dbReference>